<keyword evidence="3" id="KW-0378">Hydrolase</keyword>
<gene>
    <name evidence="6" type="ORF">D9757_008922</name>
</gene>
<dbReference type="Gene3D" id="3.40.395.10">
    <property type="entry name" value="Adenoviral Proteinase, Chain A"/>
    <property type="match status" value="1"/>
</dbReference>
<dbReference type="GO" id="GO:0006508">
    <property type="term" value="P:proteolysis"/>
    <property type="evidence" value="ECO:0007669"/>
    <property type="project" value="UniProtKB-KW"/>
</dbReference>
<dbReference type="InterPro" id="IPR003653">
    <property type="entry name" value="Peptidase_C48_C"/>
</dbReference>
<organism evidence="6 7">
    <name type="scientific">Collybiopsis confluens</name>
    <dbReference type="NCBI Taxonomy" id="2823264"/>
    <lineage>
        <taxon>Eukaryota</taxon>
        <taxon>Fungi</taxon>
        <taxon>Dikarya</taxon>
        <taxon>Basidiomycota</taxon>
        <taxon>Agaricomycotina</taxon>
        <taxon>Agaricomycetes</taxon>
        <taxon>Agaricomycetidae</taxon>
        <taxon>Agaricales</taxon>
        <taxon>Marasmiineae</taxon>
        <taxon>Omphalotaceae</taxon>
        <taxon>Collybiopsis</taxon>
    </lineage>
</organism>
<dbReference type="Proteomes" id="UP000518752">
    <property type="component" value="Unassembled WGS sequence"/>
</dbReference>
<reference evidence="6 7" key="1">
    <citation type="journal article" date="2020" name="ISME J.">
        <title>Uncovering the hidden diversity of litter-decomposition mechanisms in mushroom-forming fungi.</title>
        <authorList>
            <person name="Floudas D."/>
            <person name="Bentzer J."/>
            <person name="Ahren D."/>
            <person name="Johansson T."/>
            <person name="Persson P."/>
            <person name="Tunlid A."/>
        </authorList>
    </citation>
    <scope>NUCLEOTIDE SEQUENCE [LARGE SCALE GENOMIC DNA]</scope>
    <source>
        <strain evidence="6 7">CBS 406.79</strain>
    </source>
</reference>
<dbReference type="PROSITE" id="PS50600">
    <property type="entry name" value="ULP_PROTEASE"/>
    <property type="match status" value="1"/>
</dbReference>
<dbReference type="SUPFAM" id="SSF54001">
    <property type="entry name" value="Cysteine proteinases"/>
    <property type="match status" value="1"/>
</dbReference>
<evidence type="ECO:0000313" key="6">
    <source>
        <dbReference type="EMBL" id="KAF5382238.1"/>
    </source>
</evidence>
<proteinExistence type="inferred from homology"/>
<dbReference type="InterPro" id="IPR041078">
    <property type="entry name" value="Plavaka"/>
</dbReference>
<name>A0A8H5M640_9AGAR</name>
<protein>
    <recommendedName>
        <fullName evidence="5">Ubiquitin-like protease family profile domain-containing protein</fullName>
    </recommendedName>
</protein>
<dbReference type="GO" id="GO:0008234">
    <property type="term" value="F:cysteine-type peptidase activity"/>
    <property type="evidence" value="ECO:0007669"/>
    <property type="project" value="InterPro"/>
</dbReference>
<feature type="region of interest" description="Disordered" evidence="4">
    <location>
        <begin position="756"/>
        <end position="780"/>
    </location>
</feature>
<feature type="domain" description="Ubiquitin-like protease family profile" evidence="5">
    <location>
        <begin position="137"/>
        <end position="331"/>
    </location>
</feature>
<evidence type="ECO:0000256" key="1">
    <source>
        <dbReference type="ARBA" id="ARBA00005234"/>
    </source>
</evidence>
<keyword evidence="7" id="KW-1185">Reference proteome</keyword>
<evidence type="ECO:0000256" key="3">
    <source>
        <dbReference type="ARBA" id="ARBA00022801"/>
    </source>
</evidence>
<dbReference type="GO" id="GO:0019783">
    <property type="term" value="F:ubiquitin-like protein peptidase activity"/>
    <property type="evidence" value="ECO:0007669"/>
    <property type="project" value="UniProtKB-ARBA"/>
</dbReference>
<dbReference type="AlphaFoldDB" id="A0A8H5M640"/>
<evidence type="ECO:0000256" key="2">
    <source>
        <dbReference type="ARBA" id="ARBA00022670"/>
    </source>
</evidence>
<dbReference type="EMBL" id="JAACJN010000054">
    <property type="protein sequence ID" value="KAF5382238.1"/>
    <property type="molecule type" value="Genomic_DNA"/>
</dbReference>
<feature type="compositionally biased region" description="Low complexity" evidence="4">
    <location>
        <begin position="762"/>
        <end position="773"/>
    </location>
</feature>
<comment type="similarity">
    <text evidence="1">Belongs to the peptidase C48 family.</text>
</comment>
<dbReference type="InterPro" id="IPR038765">
    <property type="entry name" value="Papain-like_cys_pep_sf"/>
</dbReference>
<sequence>MSNLFSVADAAEYKPALDQIFRLPVSTPPNEHTYAGFENQTKKLLELSRQLSSTADLKSAFLSCIRHHNILPSDHQALVVFGNLRILSDCIQRRRTSLETEWWKFLDDHPKQTERMLLELINETRNSPDALWDGNLSHISFSNFRTLGVGRWLDDKIINYFVQKWCSQSKNTLGLNTFFACKVLFQQDACINAKIGTLTPEDESQALRWVRKAQKIQGFETWDSIFIPIHGNSSHWYSAYIDFRLKRIQIYDSLRETCVLNRQKPIPLRQNTKLMLVLMWLTQVLLEMRGDPVCLNNNPTTDWECDPHAKVPFQPNMYDCSVHTLWHLQHIIEFRGVKLGQECPVGHFSFTENMVGKRLRLAQELLKDRFECIIHDYDSKRDGTLMDFTCPICKKNFFRPQDQLAHLKQKSDSKHRNYLRRQTQANDTQFTEALHMALVYVASSSGSRVRREILPTIGKPQHEEQFEYSSSHDMEVDIQVLGLDADDCINTSDDNGSIVSEDEDEDGDQEQQENALLEQAMNATVQELCGVELDEVAGVYNFLPEPVVNAVFEQSEDDPEIIQDSFTYRPMHRSLMEEEKDARVWKWHPSAGRVYGYRPNVHERWKGIFSGQEAEAARCYSPFSSRLEWEVAQWAVKERLSQASFDRLLKIPQIKEKLGITYKNTQSMLRKVDEIPDRCGPWYTKRLSFKDRPDEYFIIRHRNPLEAIKALWGDPSFAEKLVYKPAKLFRSSTQSEEERMFNEMWTGGFCRDEDWNDRNEGSTRGSTSTSTSTDRVAGKLQRQRSLNLSAAYKGGERGVISTAVIARRASHKGSEDV</sequence>
<evidence type="ECO:0000259" key="5">
    <source>
        <dbReference type="PROSITE" id="PS50600"/>
    </source>
</evidence>
<feature type="compositionally biased region" description="Acidic residues" evidence="4">
    <location>
        <begin position="500"/>
        <end position="511"/>
    </location>
</feature>
<evidence type="ECO:0000313" key="7">
    <source>
        <dbReference type="Proteomes" id="UP000518752"/>
    </source>
</evidence>
<dbReference type="OrthoDB" id="2688393at2759"/>
<dbReference type="Pfam" id="PF18759">
    <property type="entry name" value="Plavaka"/>
    <property type="match status" value="1"/>
</dbReference>
<evidence type="ECO:0000256" key="4">
    <source>
        <dbReference type="SAM" id="MobiDB-lite"/>
    </source>
</evidence>
<keyword evidence="2" id="KW-0645">Protease</keyword>
<dbReference type="Pfam" id="PF02902">
    <property type="entry name" value="Peptidase_C48"/>
    <property type="match status" value="1"/>
</dbReference>
<comment type="caution">
    <text evidence="6">The sequence shown here is derived from an EMBL/GenBank/DDBJ whole genome shotgun (WGS) entry which is preliminary data.</text>
</comment>
<accession>A0A8H5M640</accession>
<feature type="region of interest" description="Disordered" evidence="4">
    <location>
        <begin position="491"/>
        <end position="511"/>
    </location>
</feature>